<evidence type="ECO:0000313" key="3">
    <source>
        <dbReference type="Proteomes" id="UP000463470"/>
    </source>
</evidence>
<keyword evidence="3" id="KW-1185">Reference proteome</keyword>
<keyword evidence="1" id="KW-0472">Membrane</keyword>
<evidence type="ECO:0000256" key="1">
    <source>
        <dbReference type="SAM" id="Phobius"/>
    </source>
</evidence>
<sequence length="237" mass="27423">MGNEQLDNLPLTTNDEQAASIATAEESFDIEVNERDKKKKTKLFIIGGVILVLIATFGIVFNYNQREKEYGQKLDLISNEMIFSAALAEKMCNSYQKVWHDTIWNKMDMSKMASDIGVPESELKNKTGEYFLYTSDFNESLKILYKYYDKNGNVDLLKNTKETVYKDIKSLDAPPEKYKQSYNAIMDLYSDYDQYINLAINPTGSLQSYSNETRDLNTKISKKYKEFGLRFPDNKKQ</sequence>
<dbReference type="Proteomes" id="UP000463470">
    <property type="component" value="Unassembled WGS sequence"/>
</dbReference>
<dbReference type="EMBL" id="WXEY01000021">
    <property type="protein sequence ID" value="MZP30886.1"/>
    <property type="molecule type" value="Genomic_DNA"/>
</dbReference>
<keyword evidence="1" id="KW-0812">Transmembrane</keyword>
<feature type="transmembrane region" description="Helical" evidence="1">
    <location>
        <begin position="43"/>
        <end position="63"/>
    </location>
</feature>
<name>A0A845L596_9FIRM</name>
<reference evidence="2 3" key="1">
    <citation type="submission" date="2020-01" db="EMBL/GenBank/DDBJ databases">
        <title>Whole-genome sequence of Heliobacterium undosum DSM 13378.</title>
        <authorList>
            <person name="Kyndt J.A."/>
            <person name="Meyer T.E."/>
        </authorList>
    </citation>
    <scope>NUCLEOTIDE SEQUENCE [LARGE SCALE GENOMIC DNA]</scope>
    <source>
        <strain evidence="2 3">DSM 13378</strain>
    </source>
</reference>
<gene>
    <name evidence="2" type="ORF">GTO91_14295</name>
</gene>
<proteinExistence type="predicted"/>
<dbReference type="OrthoDB" id="3239970at2"/>
<comment type="caution">
    <text evidence="2">The sequence shown here is derived from an EMBL/GenBank/DDBJ whole genome shotgun (WGS) entry which is preliminary data.</text>
</comment>
<evidence type="ECO:0000313" key="2">
    <source>
        <dbReference type="EMBL" id="MZP30886.1"/>
    </source>
</evidence>
<accession>A0A845L596</accession>
<organism evidence="2 3">
    <name type="scientific">Heliomicrobium undosum</name>
    <dbReference type="NCBI Taxonomy" id="121734"/>
    <lineage>
        <taxon>Bacteria</taxon>
        <taxon>Bacillati</taxon>
        <taxon>Bacillota</taxon>
        <taxon>Clostridia</taxon>
        <taxon>Eubacteriales</taxon>
        <taxon>Heliobacteriaceae</taxon>
        <taxon>Heliomicrobium</taxon>
    </lineage>
</organism>
<keyword evidence="1" id="KW-1133">Transmembrane helix</keyword>
<dbReference type="RefSeq" id="WP_161259410.1">
    <property type="nucleotide sequence ID" value="NZ_WXEY01000021.1"/>
</dbReference>
<dbReference type="AlphaFoldDB" id="A0A845L596"/>
<protein>
    <submittedName>
        <fullName evidence="2">Uncharacterized protein</fullName>
    </submittedName>
</protein>